<evidence type="ECO:0000256" key="1">
    <source>
        <dbReference type="SAM" id="Phobius"/>
    </source>
</evidence>
<keyword evidence="1" id="KW-1133">Transmembrane helix</keyword>
<keyword evidence="3" id="KW-1185">Reference proteome</keyword>
<feature type="transmembrane region" description="Helical" evidence="1">
    <location>
        <begin position="20"/>
        <end position="41"/>
    </location>
</feature>
<gene>
    <name evidence="2" type="ORF">PROFUN_11287</name>
</gene>
<accession>A0A2P6NAH0</accession>
<comment type="caution">
    <text evidence="2">The sequence shown here is derived from an EMBL/GenBank/DDBJ whole genome shotgun (WGS) entry which is preliminary data.</text>
</comment>
<name>A0A2P6NAH0_9EUKA</name>
<keyword evidence="1" id="KW-0812">Transmembrane</keyword>
<keyword evidence="1" id="KW-0472">Membrane</keyword>
<dbReference type="EMBL" id="MDYQ01000134">
    <property type="protein sequence ID" value="PRP80958.1"/>
    <property type="molecule type" value="Genomic_DNA"/>
</dbReference>
<evidence type="ECO:0000313" key="2">
    <source>
        <dbReference type="EMBL" id="PRP80958.1"/>
    </source>
</evidence>
<feature type="non-terminal residue" evidence="2">
    <location>
        <position position="1"/>
    </location>
</feature>
<dbReference type="Proteomes" id="UP000241769">
    <property type="component" value="Unassembled WGS sequence"/>
</dbReference>
<sequence>HTHASLYVQLLPSHSFWTEIWLFALPGLSFWSISPGHLTGLSARPLRAAKKVGFPPDSNRERKGQTLKQEAGLYHSAIGAPDMHSQNSMQDPNIFNFGAKIRAGPVLTNTLTQKIT</sequence>
<evidence type="ECO:0000313" key="3">
    <source>
        <dbReference type="Proteomes" id="UP000241769"/>
    </source>
</evidence>
<protein>
    <submittedName>
        <fullName evidence="2">Uncharacterized protein</fullName>
    </submittedName>
</protein>
<reference evidence="2 3" key="1">
    <citation type="journal article" date="2018" name="Genome Biol. Evol.">
        <title>Multiple Roots of Fruiting Body Formation in Amoebozoa.</title>
        <authorList>
            <person name="Hillmann F."/>
            <person name="Forbes G."/>
            <person name="Novohradska S."/>
            <person name="Ferling I."/>
            <person name="Riege K."/>
            <person name="Groth M."/>
            <person name="Westermann M."/>
            <person name="Marz M."/>
            <person name="Spaller T."/>
            <person name="Winckler T."/>
            <person name="Schaap P."/>
            <person name="Glockner G."/>
        </authorList>
    </citation>
    <scope>NUCLEOTIDE SEQUENCE [LARGE SCALE GENOMIC DNA]</scope>
    <source>
        <strain evidence="2 3">Jena</strain>
    </source>
</reference>
<dbReference type="InParanoid" id="A0A2P6NAH0"/>
<proteinExistence type="predicted"/>
<organism evidence="2 3">
    <name type="scientific">Planoprotostelium fungivorum</name>
    <dbReference type="NCBI Taxonomy" id="1890364"/>
    <lineage>
        <taxon>Eukaryota</taxon>
        <taxon>Amoebozoa</taxon>
        <taxon>Evosea</taxon>
        <taxon>Variosea</taxon>
        <taxon>Cavosteliida</taxon>
        <taxon>Cavosteliaceae</taxon>
        <taxon>Planoprotostelium</taxon>
    </lineage>
</organism>
<dbReference type="AlphaFoldDB" id="A0A2P6NAH0"/>